<organism evidence="5 6">
    <name type="scientific">Thermophilibacter provencensis</name>
    <dbReference type="NCBI Taxonomy" id="1852386"/>
    <lineage>
        <taxon>Bacteria</taxon>
        <taxon>Bacillati</taxon>
        <taxon>Actinomycetota</taxon>
        <taxon>Coriobacteriia</taxon>
        <taxon>Coriobacteriales</taxon>
        <taxon>Atopobiaceae</taxon>
        <taxon>Thermophilibacter</taxon>
    </lineage>
</organism>
<dbReference type="RefSeq" id="WP_075278893.1">
    <property type="nucleotide sequence ID" value="NZ_CALUGK010000005.1"/>
</dbReference>
<dbReference type="InterPro" id="IPR051159">
    <property type="entry name" value="Hexapeptide_acetyltransf"/>
</dbReference>
<feature type="domain" description="Maltose/galactoside acetyltransferase" evidence="4">
    <location>
        <begin position="7"/>
        <end position="61"/>
    </location>
</feature>
<dbReference type="PANTHER" id="PTHR23416">
    <property type="entry name" value="SIALIC ACID SYNTHASE-RELATED"/>
    <property type="match status" value="1"/>
</dbReference>
<reference evidence="5" key="1">
    <citation type="journal article" date="2021" name="PeerJ">
        <title>Extensive microbial diversity within the chicken gut microbiome revealed by metagenomics and culture.</title>
        <authorList>
            <person name="Gilroy R."/>
            <person name="Ravi A."/>
            <person name="Getino M."/>
            <person name="Pursley I."/>
            <person name="Horton D.L."/>
            <person name="Alikhan N.F."/>
            <person name="Baker D."/>
            <person name="Gharbi K."/>
            <person name="Hall N."/>
            <person name="Watson M."/>
            <person name="Adriaenssens E.M."/>
            <person name="Foster-Nyarko E."/>
            <person name="Jarju S."/>
            <person name="Secka A."/>
            <person name="Antonio M."/>
            <person name="Oren A."/>
            <person name="Chaudhuri R.R."/>
            <person name="La Ragione R."/>
            <person name="Hildebrand F."/>
            <person name="Pallen M.J."/>
        </authorList>
    </citation>
    <scope>NUCLEOTIDE SEQUENCE</scope>
    <source>
        <strain evidence="5">CHK124-7917</strain>
    </source>
</reference>
<name>A0A921KLH3_9ACTN</name>
<dbReference type="Gene3D" id="2.160.10.10">
    <property type="entry name" value="Hexapeptide repeat proteins"/>
    <property type="match status" value="1"/>
</dbReference>
<accession>A0A921KLH3</accession>
<proteinExistence type="inferred from homology"/>
<dbReference type="GO" id="GO:0005829">
    <property type="term" value="C:cytosol"/>
    <property type="evidence" value="ECO:0007669"/>
    <property type="project" value="TreeGrafter"/>
</dbReference>
<keyword evidence="2" id="KW-0808">Transferase</keyword>
<dbReference type="CDD" id="cd03357">
    <property type="entry name" value="LbH_MAT_GAT"/>
    <property type="match status" value="1"/>
</dbReference>
<dbReference type="AlphaFoldDB" id="A0A921KLH3"/>
<dbReference type="SUPFAM" id="SSF51161">
    <property type="entry name" value="Trimeric LpxA-like enzymes"/>
    <property type="match status" value="1"/>
</dbReference>
<dbReference type="Proteomes" id="UP000697330">
    <property type="component" value="Unassembled WGS sequence"/>
</dbReference>
<dbReference type="Pfam" id="PF00132">
    <property type="entry name" value="Hexapep"/>
    <property type="match status" value="1"/>
</dbReference>
<reference evidence="5" key="2">
    <citation type="submission" date="2021-09" db="EMBL/GenBank/DDBJ databases">
        <authorList>
            <person name="Gilroy R."/>
        </authorList>
    </citation>
    <scope>NUCLEOTIDE SEQUENCE</scope>
    <source>
        <strain evidence="5">CHK124-7917</strain>
    </source>
</reference>
<dbReference type="PANTHER" id="PTHR23416:SF23">
    <property type="entry name" value="ACETYLTRANSFERASE C18B11.09C-RELATED"/>
    <property type="match status" value="1"/>
</dbReference>
<gene>
    <name evidence="5" type="ORF">K8U72_07900</name>
</gene>
<dbReference type="EMBL" id="DYWQ01000118">
    <property type="protein sequence ID" value="HJF45682.1"/>
    <property type="molecule type" value="Genomic_DNA"/>
</dbReference>
<evidence type="ECO:0000256" key="1">
    <source>
        <dbReference type="ARBA" id="ARBA00007274"/>
    </source>
</evidence>
<dbReference type="GO" id="GO:0016407">
    <property type="term" value="F:acetyltransferase activity"/>
    <property type="evidence" value="ECO:0007669"/>
    <property type="project" value="InterPro"/>
</dbReference>
<evidence type="ECO:0000256" key="2">
    <source>
        <dbReference type="ARBA" id="ARBA00022679"/>
    </source>
</evidence>
<dbReference type="InterPro" id="IPR001451">
    <property type="entry name" value="Hexapep"/>
</dbReference>
<dbReference type="FunFam" id="2.160.10.10:FF:000025">
    <property type="entry name" value="Hexapeptide-repeat containing-acetyltransferase"/>
    <property type="match status" value="1"/>
</dbReference>
<dbReference type="InterPro" id="IPR011004">
    <property type="entry name" value="Trimer_LpxA-like_sf"/>
</dbReference>
<dbReference type="InterPro" id="IPR024688">
    <property type="entry name" value="Mac_dom"/>
</dbReference>
<sequence length="208" mass="22441">MDLSEVRRRMADGRLYACNSPELFAEQERRRDVLDAYNALPFSGSEERSALLAKLVAEMGEGCVIEPPFCANWGGANLHLGNNVYANMGLTLVDDADIFIEDDVMIGPNVTICTAAHPISPRLRAKGLQYNKPVRVRSGAWLGAGCMVLPGVTVGEGSVVGAGSVVTRDVPAGVVAAGNPCRVLRRIGEKDELVYDHDKPVEGFWRDA</sequence>
<comment type="caution">
    <text evidence="5">The sequence shown here is derived from an EMBL/GenBank/DDBJ whole genome shotgun (WGS) entry which is preliminary data.</text>
</comment>
<evidence type="ECO:0000313" key="6">
    <source>
        <dbReference type="Proteomes" id="UP000697330"/>
    </source>
</evidence>
<dbReference type="Pfam" id="PF12464">
    <property type="entry name" value="Mac"/>
    <property type="match status" value="1"/>
</dbReference>
<dbReference type="GO" id="GO:0008374">
    <property type="term" value="F:O-acyltransferase activity"/>
    <property type="evidence" value="ECO:0007669"/>
    <property type="project" value="TreeGrafter"/>
</dbReference>
<evidence type="ECO:0000259" key="4">
    <source>
        <dbReference type="SMART" id="SM01266"/>
    </source>
</evidence>
<protein>
    <submittedName>
        <fullName evidence="5">Sugar O-acetyltransferase</fullName>
    </submittedName>
</protein>
<dbReference type="SMART" id="SM01266">
    <property type="entry name" value="Mac"/>
    <property type="match status" value="1"/>
</dbReference>
<evidence type="ECO:0000313" key="5">
    <source>
        <dbReference type="EMBL" id="HJF45682.1"/>
    </source>
</evidence>
<keyword evidence="3" id="KW-0012">Acyltransferase</keyword>
<comment type="similarity">
    <text evidence="1">Belongs to the transferase hexapeptide repeat family.</text>
</comment>
<dbReference type="OrthoDB" id="2643438at2"/>
<evidence type="ECO:0000256" key="3">
    <source>
        <dbReference type="ARBA" id="ARBA00023315"/>
    </source>
</evidence>